<dbReference type="EMBL" id="SNYC01000004">
    <property type="protein sequence ID" value="TDQ09876.1"/>
    <property type="molecule type" value="Genomic_DNA"/>
</dbReference>
<dbReference type="AlphaFoldDB" id="A0A4R6SWU9"/>
<name>A0A4R6SWU9_9SPHI</name>
<sequence length="175" mass="19372">MENKYDLPQNRTKNLLVLTIGTALILLASFTLLKGQSSPYKESNQVVLNADQCKTNIKYYIAKVKNPDGQEIPIDMEVIVYPSKKIINVAAKMPERDPVTFNTVLESTECSLTQKMDGGQALYKGYITQADGTKTFAAILIKVNSGKCTISALDEEGNEKGFAMAVDKWEVLKDE</sequence>
<gene>
    <name evidence="2" type="ORF">ATK78_2035</name>
</gene>
<dbReference type="Proteomes" id="UP000295620">
    <property type="component" value="Unassembled WGS sequence"/>
</dbReference>
<organism evidence="2 3">
    <name type="scientific">Pedobacter metabolipauper</name>
    <dbReference type="NCBI Taxonomy" id="425513"/>
    <lineage>
        <taxon>Bacteria</taxon>
        <taxon>Pseudomonadati</taxon>
        <taxon>Bacteroidota</taxon>
        <taxon>Sphingobacteriia</taxon>
        <taxon>Sphingobacteriales</taxon>
        <taxon>Sphingobacteriaceae</taxon>
        <taxon>Pedobacter</taxon>
    </lineage>
</organism>
<feature type="transmembrane region" description="Helical" evidence="1">
    <location>
        <begin position="15"/>
        <end position="33"/>
    </location>
</feature>
<proteinExistence type="predicted"/>
<keyword evidence="3" id="KW-1185">Reference proteome</keyword>
<keyword evidence="1" id="KW-0812">Transmembrane</keyword>
<keyword evidence="1" id="KW-0472">Membrane</keyword>
<keyword evidence="1" id="KW-1133">Transmembrane helix</keyword>
<reference evidence="2 3" key="1">
    <citation type="submission" date="2019-03" db="EMBL/GenBank/DDBJ databases">
        <title>Genomic Encyclopedia of Archaeal and Bacterial Type Strains, Phase II (KMG-II): from individual species to whole genera.</title>
        <authorList>
            <person name="Goeker M."/>
        </authorList>
    </citation>
    <scope>NUCLEOTIDE SEQUENCE [LARGE SCALE GENOMIC DNA]</scope>
    <source>
        <strain evidence="2 3">DSM 19035</strain>
    </source>
</reference>
<dbReference type="RefSeq" id="WP_133575927.1">
    <property type="nucleotide sequence ID" value="NZ_SNYC01000004.1"/>
</dbReference>
<evidence type="ECO:0000256" key="1">
    <source>
        <dbReference type="SAM" id="Phobius"/>
    </source>
</evidence>
<comment type="caution">
    <text evidence="2">The sequence shown here is derived from an EMBL/GenBank/DDBJ whole genome shotgun (WGS) entry which is preliminary data.</text>
</comment>
<dbReference type="OrthoDB" id="675489at2"/>
<evidence type="ECO:0000313" key="3">
    <source>
        <dbReference type="Proteomes" id="UP000295620"/>
    </source>
</evidence>
<accession>A0A4R6SWU9</accession>
<evidence type="ECO:0000313" key="2">
    <source>
        <dbReference type="EMBL" id="TDQ09876.1"/>
    </source>
</evidence>
<protein>
    <submittedName>
        <fullName evidence="2">Uncharacterized protein</fullName>
    </submittedName>
</protein>